<dbReference type="GO" id="GO:0003712">
    <property type="term" value="F:transcription coregulator activity"/>
    <property type="evidence" value="ECO:0007669"/>
    <property type="project" value="InterPro"/>
</dbReference>
<evidence type="ECO:0000256" key="1">
    <source>
        <dbReference type="SAM" id="MobiDB-lite"/>
    </source>
</evidence>
<proteinExistence type="predicted"/>
<organism evidence="2">
    <name type="scientific">Pyramimonas obovata</name>
    <dbReference type="NCBI Taxonomy" id="1411642"/>
    <lineage>
        <taxon>Eukaryota</taxon>
        <taxon>Viridiplantae</taxon>
        <taxon>Chlorophyta</taxon>
        <taxon>Pyramimonadophyceae</taxon>
        <taxon>Pyramimonadales</taxon>
        <taxon>Pyramimonadaceae</taxon>
        <taxon>Pyramimonas</taxon>
        <taxon>Pyramimonas incertae sedis</taxon>
    </lineage>
</organism>
<feature type="compositionally biased region" description="Low complexity" evidence="1">
    <location>
        <begin position="179"/>
        <end position="192"/>
    </location>
</feature>
<sequence length="215" mass="23938">MDGAQAETKPVVSKKREKETDAELNLLMSSEGMNLAAVRTNAEHLQKAMQRTMKQVEHNAGNLTWQDMIGQFAVLNVQFFILTKEFRPLLRHYVVHPNSVNAEVAAELPVLLSTKLLPEMEHEEAALLKQYQRNVLGQDIGTQCENLQKKIDHHNGLCERADSLLQTLREGAVSKRQRTTTSTRPVVTTKGPPGKPPPQNPLLLAAHTGVGLLKQ</sequence>
<dbReference type="Pfam" id="PF10232">
    <property type="entry name" value="Med8"/>
    <property type="match status" value="1"/>
</dbReference>
<dbReference type="InterPro" id="IPR019364">
    <property type="entry name" value="Mediatior_Med8_fun/met"/>
</dbReference>
<dbReference type="GO" id="GO:0016592">
    <property type="term" value="C:mediator complex"/>
    <property type="evidence" value="ECO:0007669"/>
    <property type="project" value="InterPro"/>
</dbReference>
<dbReference type="EMBL" id="HBFA01008444">
    <property type="protein sequence ID" value="CAD8656423.1"/>
    <property type="molecule type" value="Transcribed_RNA"/>
</dbReference>
<dbReference type="GO" id="GO:0006357">
    <property type="term" value="P:regulation of transcription by RNA polymerase II"/>
    <property type="evidence" value="ECO:0007669"/>
    <property type="project" value="InterPro"/>
</dbReference>
<name>A0A7S0N2P1_9CHLO</name>
<evidence type="ECO:0008006" key="3">
    <source>
        <dbReference type="Google" id="ProtNLM"/>
    </source>
</evidence>
<gene>
    <name evidence="2" type="ORF">POBO1169_LOCUS4432</name>
</gene>
<protein>
    <recommendedName>
        <fullName evidence="3">Mediator of RNA polymerase II transcription subunit 8</fullName>
    </recommendedName>
</protein>
<dbReference type="PANTHER" id="PTHR35552:SF1">
    <property type="entry name" value="MEDIATOR OF RNA POLYMERASE II TRANSCRIPTION SUBUNIT 8"/>
    <property type="match status" value="1"/>
</dbReference>
<dbReference type="AlphaFoldDB" id="A0A7S0N2P1"/>
<dbReference type="InterPro" id="IPR038795">
    <property type="entry name" value="MED8_plant"/>
</dbReference>
<feature type="region of interest" description="Disordered" evidence="1">
    <location>
        <begin position="171"/>
        <end position="203"/>
    </location>
</feature>
<reference evidence="2" key="1">
    <citation type="submission" date="2021-01" db="EMBL/GenBank/DDBJ databases">
        <authorList>
            <person name="Corre E."/>
            <person name="Pelletier E."/>
            <person name="Niang G."/>
            <person name="Scheremetjew M."/>
            <person name="Finn R."/>
            <person name="Kale V."/>
            <person name="Holt S."/>
            <person name="Cochrane G."/>
            <person name="Meng A."/>
            <person name="Brown T."/>
            <person name="Cohen L."/>
        </authorList>
    </citation>
    <scope>NUCLEOTIDE SEQUENCE</scope>
    <source>
        <strain evidence="2">CCMP722</strain>
    </source>
</reference>
<accession>A0A7S0N2P1</accession>
<dbReference type="PANTHER" id="PTHR35552">
    <property type="entry name" value="MEDIATOR OF RNA POLYMERASE II TRANSCRIPTION SUBUNIT 8"/>
    <property type="match status" value="1"/>
</dbReference>
<evidence type="ECO:0000313" key="2">
    <source>
        <dbReference type="EMBL" id="CAD8656423.1"/>
    </source>
</evidence>